<dbReference type="SMART" id="SM00283">
    <property type="entry name" value="MA"/>
    <property type="match status" value="1"/>
</dbReference>
<dbReference type="Pfam" id="PF00672">
    <property type="entry name" value="HAMP"/>
    <property type="match status" value="1"/>
</dbReference>
<evidence type="ECO:0000259" key="10">
    <source>
        <dbReference type="PROSITE" id="PS50111"/>
    </source>
</evidence>
<evidence type="ECO:0000259" key="11">
    <source>
        <dbReference type="PROSITE" id="PS50885"/>
    </source>
</evidence>
<dbReference type="Pfam" id="PF17200">
    <property type="entry name" value="sCache_2"/>
    <property type="match status" value="1"/>
</dbReference>
<keyword evidence="4" id="KW-1133">Transmembrane helix</keyword>
<reference evidence="13" key="1">
    <citation type="submission" date="2016-10" db="EMBL/GenBank/DDBJ databases">
        <authorList>
            <person name="Varghese N."/>
            <person name="Submissions S."/>
        </authorList>
    </citation>
    <scope>NUCLEOTIDE SEQUENCE [LARGE SCALE GENOMIC DNA]</scope>
    <source>
        <strain evidence="13">NRRL B-51270</strain>
    </source>
</reference>
<dbReference type="InterPro" id="IPR003660">
    <property type="entry name" value="HAMP_dom"/>
</dbReference>
<keyword evidence="3" id="KW-0812">Transmembrane</keyword>
<dbReference type="EMBL" id="LT629736">
    <property type="protein sequence ID" value="SDS54449.1"/>
    <property type="molecule type" value="Genomic_DNA"/>
</dbReference>
<dbReference type="InterPro" id="IPR004089">
    <property type="entry name" value="MCPsignal_dom"/>
</dbReference>
<dbReference type="Proteomes" id="UP000243207">
    <property type="component" value="Chromosome I"/>
</dbReference>
<name>A0A1H1T465_9GAMM</name>
<dbReference type="InterPro" id="IPR033480">
    <property type="entry name" value="sCache_2"/>
</dbReference>
<gene>
    <name evidence="12" type="ORF">SAMN05216421_1720</name>
</gene>
<evidence type="ECO:0000256" key="1">
    <source>
        <dbReference type="ARBA" id="ARBA00004651"/>
    </source>
</evidence>
<dbReference type="PROSITE" id="PS50885">
    <property type="entry name" value="HAMP"/>
    <property type="match status" value="1"/>
</dbReference>
<dbReference type="PROSITE" id="PS50111">
    <property type="entry name" value="CHEMOTAXIS_TRANSDUC_2"/>
    <property type="match status" value="1"/>
</dbReference>
<keyword evidence="6 8" id="KW-0807">Transducer</keyword>
<dbReference type="GO" id="GO:0005886">
    <property type="term" value="C:plasma membrane"/>
    <property type="evidence" value="ECO:0007669"/>
    <property type="project" value="UniProtKB-SubCell"/>
</dbReference>
<dbReference type="STRING" id="487184.SAMN05216421_1720"/>
<keyword evidence="5" id="KW-0472">Membrane</keyword>
<dbReference type="GO" id="GO:0006935">
    <property type="term" value="P:chemotaxis"/>
    <property type="evidence" value="ECO:0007669"/>
    <property type="project" value="UniProtKB-ARBA"/>
</dbReference>
<dbReference type="OrthoDB" id="2489132at2"/>
<dbReference type="GO" id="GO:0007165">
    <property type="term" value="P:signal transduction"/>
    <property type="evidence" value="ECO:0007669"/>
    <property type="project" value="UniProtKB-KW"/>
</dbReference>
<dbReference type="AlphaFoldDB" id="A0A1H1T465"/>
<evidence type="ECO:0000256" key="9">
    <source>
        <dbReference type="SAM" id="MobiDB-lite"/>
    </source>
</evidence>
<dbReference type="SUPFAM" id="SSF58104">
    <property type="entry name" value="Methyl-accepting chemotaxis protein (MCP) signaling domain"/>
    <property type="match status" value="1"/>
</dbReference>
<evidence type="ECO:0000313" key="12">
    <source>
        <dbReference type="EMBL" id="SDS54449.1"/>
    </source>
</evidence>
<evidence type="ECO:0000256" key="8">
    <source>
        <dbReference type="PROSITE-ProRule" id="PRU00284"/>
    </source>
</evidence>
<comment type="similarity">
    <text evidence="7">Belongs to the methyl-accepting chemotaxis (MCP) protein family.</text>
</comment>
<dbReference type="SMART" id="SM00304">
    <property type="entry name" value="HAMP"/>
    <property type="match status" value="1"/>
</dbReference>
<dbReference type="PANTHER" id="PTHR32089">
    <property type="entry name" value="METHYL-ACCEPTING CHEMOTAXIS PROTEIN MCPB"/>
    <property type="match status" value="1"/>
</dbReference>
<evidence type="ECO:0000256" key="7">
    <source>
        <dbReference type="ARBA" id="ARBA00029447"/>
    </source>
</evidence>
<dbReference type="SMART" id="SM01049">
    <property type="entry name" value="Cache_2"/>
    <property type="match status" value="1"/>
</dbReference>
<evidence type="ECO:0000256" key="5">
    <source>
        <dbReference type="ARBA" id="ARBA00023136"/>
    </source>
</evidence>
<keyword evidence="13" id="KW-1185">Reference proteome</keyword>
<dbReference type="RefSeq" id="WP_093393215.1">
    <property type="nucleotide sequence ID" value="NZ_LT629736.1"/>
</dbReference>
<accession>A0A1H1T465</accession>
<dbReference type="Gene3D" id="3.30.450.20">
    <property type="entry name" value="PAS domain"/>
    <property type="match status" value="1"/>
</dbReference>
<dbReference type="CDD" id="cd06225">
    <property type="entry name" value="HAMP"/>
    <property type="match status" value="1"/>
</dbReference>
<proteinExistence type="inferred from homology"/>
<feature type="domain" description="HAMP" evidence="11">
    <location>
        <begin position="213"/>
        <end position="267"/>
    </location>
</feature>
<feature type="region of interest" description="Disordered" evidence="9">
    <location>
        <begin position="321"/>
        <end position="343"/>
    </location>
</feature>
<protein>
    <submittedName>
        <fullName evidence="12">Methyl-accepting chemotaxis sensory transducer with Cache sensor</fullName>
    </submittedName>
</protein>
<comment type="subcellular location">
    <subcellularLocation>
        <location evidence="1">Cell membrane</location>
        <topology evidence="1">Multi-pass membrane protein</topology>
    </subcellularLocation>
</comment>
<keyword evidence="2" id="KW-1003">Cell membrane</keyword>
<sequence length="548" mass="58845">MPLLRRFTISQRLTVVTVLALLIVAGLVGTFAMDYRAALLDARAMKTQHLVESSHGVLTHYHQLQLRGELTLEQAQSAAARTIEGLRYGNDDYYWIHTLDLKMVMHPFSTKLVGNSIAEVADPNGTYVFREMNKVVTASKAGFVDYHWPKPGVTDPVAKISYVALFEPWGWVLGSGIYLDDISQAFWAEVTSILLLAIAGVVLLLSINLLIGSSITGPLRQAMQAMSDIATGEGDLTRRLDSQGNDEVAGLARGFNAFTDKLGSVVDDLRSAVSLNRNIANEVGNAMSLAEKSYDQQKNELDAIASAVEEMSATAQEVAARMTDSSEAAREAGAQSERGHQTAEATSAMMGRLAGDISQASSSIADLDTSSRSIGSVLGVIRGIADQTNLLALNAAIEAARAGEQGRGFAVVADEVRTLASRTQASTMEIEKMIDSLQSGTAGAVQKMAGSFRQSQEMQDQVEHSRSALAAIASSVNTITDMTQQVAAAAEEQSHTSNEIARSLTQMTTLGDRVMSELKNTLSNTEQLKRTATELDRLAGQFKTARHG</sequence>
<dbReference type="Pfam" id="PF00015">
    <property type="entry name" value="MCPsignal"/>
    <property type="match status" value="1"/>
</dbReference>
<dbReference type="FunFam" id="1.10.287.950:FF:000001">
    <property type="entry name" value="Methyl-accepting chemotaxis sensory transducer"/>
    <property type="match status" value="1"/>
</dbReference>
<feature type="domain" description="Methyl-accepting transducer" evidence="10">
    <location>
        <begin position="272"/>
        <end position="508"/>
    </location>
</feature>
<evidence type="ECO:0000313" key="13">
    <source>
        <dbReference type="Proteomes" id="UP000243207"/>
    </source>
</evidence>
<evidence type="ECO:0000256" key="3">
    <source>
        <dbReference type="ARBA" id="ARBA00022692"/>
    </source>
</evidence>
<evidence type="ECO:0000256" key="2">
    <source>
        <dbReference type="ARBA" id="ARBA00022475"/>
    </source>
</evidence>
<evidence type="ECO:0000256" key="6">
    <source>
        <dbReference type="ARBA" id="ARBA00023224"/>
    </source>
</evidence>
<dbReference type="Gene3D" id="1.10.287.950">
    <property type="entry name" value="Methyl-accepting chemotaxis protein"/>
    <property type="match status" value="1"/>
</dbReference>
<evidence type="ECO:0000256" key="4">
    <source>
        <dbReference type="ARBA" id="ARBA00022989"/>
    </source>
</evidence>
<dbReference type="PANTHER" id="PTHR32089:SF119">
    <property type="entry name" value="METHYL-ACCEPTING CHEMOTAXIS PROTEIN CTPL"/>
    <property type="match status" value="1"/>
</dbReference>
<dbReference type="CDD" id="cd11386">
    <property type="entry name" value="MCP_signal"/>
    <property type="match status" value="1"/>
</dbReference>
<organism evidence="12 13">
    <name type="scientific">Halopseudomonas xinjiangensis</name>
    <dbReference type="NCBI Taxonomy" id="487184"/>
    <lineage>
        <taxon>Bacteria</taxon>
        <taxon>Pseudomonadati</taxon>
        <taxon>Pseudomonadota</taxon>
        <taxon>Gammaproteobacteria</taxon>
        <taxon>Pseudomonadales</taxon>
        <taxon>Pseudomonadaceae</taxon>
        <taxon>Halopseudomonas</taxon>
    </lineage>
</organism>